<comment type="caution">
    <text evidence="2">The sequence shown here is derived from an EMBL/GenBank/DDBJ whole genome shotgun (WGS) entry which is preliminary data.</text>
</comment>
<dbReference type="InterPro" id="IPR053139">
    <property type="entry name" value="Surface_bspA-like"/>
</dbReference>
<reference evidence="2 3" key="1">
    <citation type="submission" date="2024-04" db="EMBL/GenBank/DDBJ databases">
        <title>Tritrichomonas musculus Genome.</title>
        <authorList>
            <person name="Alves-Ferreira E."/>
            <person name="Grigg M."/>
            <person name="Lorenzi H."/>
            <person name="Galac M."/>
        </authorList>
    </citation>
    <scope>NUCLEOTIDE SEQUENCE [LARGE SCALE GENOMIC DNA]</scope>
    <source>
        <strain evidence="2 3">EAF2021</strain>
    </source>
</reference>
<name>A0ABR2GYT0_9EUKA</name>
<dbReference type="InterPro" id="IPR032675">
    <property type="entry name" value="LRR_dom_sf"/>
</dbReference>
<sequence length="710" mass="82247">MEDKKCLKLVHNSKITQIPVVFENLVKVKQEIAESLILKHEYFVKSKVNDEVFQSFVEMLVYQKEITLDKNNESFYKELNNEFELNSLNEKLKNYNNVSKVKDETKRENNEDQFYETSEIMQILRNNEIKSNEAIGEISERLDNYLDLYTTEFIKIDPTILFQIFNDPRRKLKQHNKAYQLVTQHYEQTHNPEILKILPTLDYKKLDEFNQNDSKEYRHERHFFMPQIDSNAILDQVEELERKIKTKEAIIDILIDHIQIEKLEQNKRIDPIISVLCQDDNLDELRDNLGIEIEIGMGCLYSYKINTENKTAMLYKVEASFDEFFVPREITHYDGNEYLVTSINYNAFLGKEVNSLKFDENSGIKKICECAFYDSTISSLSIPAALTKLSEGWCNSCQNLTKIEISPLNHNFKMVDDKLLFGKSDPKSDVFDVLLFACRDIEKVDIPSYVKKIDSFAFDCCSNLHSINIPENSELQSIGKSSFYETKIESFYFPSKLCELKPLWCDSTKNLTKIEISPLNHNFIMVDDKLLLGKSDQKSDIYNIILFARRDIEKVDIPPYIKKISSSAFDNCDSLNAANIPENSDLRIIGDFSFCETKINQINIPSNVVEIGLSVFESCELLKKVNFPSNSKLRSIGNCCFDGTSIGSFIIPQHVSYIGDLAFYNNNYLQIIEISENSKLKFINKRAFKADSDSIILIMIPTNLKNKISI</sequence>
<gene>
    <name evidence="2" type="ORF">M9Y10_032537</name>
</gene>
<dbReference type="SUPFAM" id="SSF52058">
    <property type="entry name" value="L domain-like"/>
    <property type="match status" value="1"/>
</dbReference>
<keyword evidence="3" id="KW-1185">Reference proteome</keyword>
<dbReference type="PANTHER" id="PTHR45661:SF3">
    <property type="entry name" value="IG-LIKE DOMAIN-CONTAINING PROTEIN"/>
    <property type="match status" value="1"/>
</dbReference>
<organism evidence="2 3">
    <name type="scientific">Tritrichomonas musculus</name>
    <dbReference type="NCBI Taxonomy" id="1915356"/>
    <lineage>
        <taxon>Eukaryota</taxon>
        <taxon>Metamonada</taxon>
        <taxon>Parabasalia</taxon>
        <taxon>Tritrichomonadida</taxon>
        <taxon>Tritrichomonadidae</taxon>
        <taxon>Tritrichomonas</taxon>
    </lineage>
</organism>
<dbReference type="EMBL" id="JAPFFF010000053">
    <property type="protein sequence ID" value="KAK8839070.1"/>
    <property type="molecule type" value="Genomic_DNA"/>
</dbReference>
<evidence type="ECO:0000256" key="1">
    <source>
        <dbReference type="SAM" id="Coils"/>
    </source>
</evidence>
<proteinExistence type="predicted"/>
<dbReference type="PANTHER" id="PTHR45661">
    <property type="entry name" value="SURFACE ANTIGEN"/>
    <property type="match status" value="1"/>
</dbReference>
<feature type="coiled-coil region" evidence="1">
    <location>
        <begin position="230"/>
        <end position="257"/>
    </location>
</feature>
<dbReference type="Proteomes" id="UP001470230">
    <property type="component" value="Unassembled WGS sequence"/>
</dbReference>
<evidence type="ECO:0000313" key="2">
    <source>
        <dbReference type="EMBL" id="KAK8839070.1"/>
    </source>
</evidence>
<dbReference type="InterPro" id="IPR026906">
    <property type="entry name" value="LRR_5"/>
</dbReference>
<keyword evidence="1" id="KW-0175">Coiled coil</keyword>
<dbReference type="Pfam" id="PF13306">
    <property type="entry name" value="LRR_5"/>
    <property type="match status" value="3"/>
</dbReference>
<dbReference type="Gene3D" id="3.80.10.10">
    <property type="entry name" value="Ribonuclease Inhibitor"/>
    <property type="match status" value="2"/>
</dbReference>
<accession>A0ABR2GYT0</accession>
<protein>
    <submittedName>
        <fullName evidence="2">Uncharacterized protein</fullName>
    </submittedName>
</protein>
<evidence type="ECO:0000313" key="3">
    <source>
        <dbReference type="Proteomes" id="UP001470230"/>
    </source>
</evidence>